<dbReference type="AlphaFoldDB" id="A0A1I3TA29"/>
<dbReference type="STRING" id="351675.SAMN05421680_11316"/>
<dbReference type="Pfam" id="PF12833">
    <property type="entry name" value="HTH_18"/>
    <property type="match status" value="1"/>
</dbReference>
<evidence type="ECO:0000256" key="2">
    <source>
        <dbReference type="ARBA" id="ARBA00023125"/>
    </source>
</evidence>
<sequence length="328" mass="37353">MKIKNVHIVIFPNLLTSSITLPIEMLHAGLASSQIENKRNNINVNYISDKGYDISLYENFNIKADSSADSASYADLIIVPSIWRNPRPIIKKSKDILSYLLNQWENGATIVAVGTGVCLLAESGLLDGLAATTHWHYSKQFKKDYPKVNLKSEFFITQSNRIYCAASLNALADVMVHLVSLLYGNKAAKNVQRNFSHEIRRPYEEQRYLDGAVDRHPDELISDIQSWLKDNIKEDMNLNKLAAYFAISPRTLTRRFKSSTGVSTKKYIQEIRLDMAKDLLAKTNLTVHEISVSAGYESQAYLSKVFKQHFDLSPTEYRHMVRKKLFTL</sequence>
<dbReference type="Pfam" id="PF01965">
    <property type="entry name" value="DJ-1_PfpI"/>
    <property type="match status" value="1"/>
</dbReference>
<protein>
    <submittedName>
        <fullName evidence="5">DNA-binding transcriptional regulator SoxS</fullName>
    </submittedName>
    <submittedName>
        <fullName evidence="6">Transcriptional regulator, AraC family with amidase-like domain</fullName>
    </submittedName>
</protein>
<keyword evidence="3" id="KW-0804">Transcription</keyword>
<dbReference type="OrthoDB" id="9803764at2"/>
<dbReference type="RefSeq" id="WP_092511676.1">
    <property type="nucleotide sequence ID" value="NZ_CAWNQB010000003.1"/>
</dbReference>
<organism evidence="6 7">
    <name type="scientific">Xenorhabdus mauleonii</name>
    <dbReference type="NCBI Taxonomy" id="351675"/>
    <lineage>
        <taxon>Bacteria</taxon>
        <taxon>Pseudomonadati</taxon>
        <taxon>Pseudomonadota</taxon>
        <taxon>Gammaproteobacteria</taxon>
        <taxon>Enterobacterales</taxon>
        <taxon>Morganellaceae</taxon>
        <taxon>Xenorhabdus</taxon>
    </lineage>
</organism>
<name>A0A1I3TA29_9GAMM</name>
<dbReference type="PANTHER" id="PTHR43130">
    <property type="entry name" value="ARAC-FAMILY TRANSCRIPTIONAL REGULATOR"/>
    <property type="match status" value="1"/>
</dbReference>
<dbReference type="GO" id="GO:0043565">
    <property type="term" value="F:sequence-specific DNA binding"/>
    <property type="evidence" value="ECO:0007669"/>
    <property type="project" value="InterPro"/>
</dbReference>
<dbReference type="SUPFAM" id="SSF52317">
    <property type="entry name" value="Class I glutamine amidotransferase-like"/>
    <property type="match status" value="1"/>
</dbReference>
<dbReference type="PROSITE" id="PS01124">
    <property type="entry name" value="HTH_ARAC_FAMILY_2"/>
    <property type="match status" value="1"/>
</dbReference>
<evidence type="ECO:0000313" key="8">
    <source>
        <dbReference type="Proteomes" id="UP000224607"/>
    </source>
</evidence>
<dbReference type="EMBL" id="FORG01000013">
    <property type="protein sequence ID" value="SFJ66526.1"/>
    <property type="molecule type" value="Genomic_DNA"/>
</dbReference>
<keyword evidence="1" id="KW-0805">Transcription regulation</keyword>
<accession>A0A1I3TA29</accession>
<dbReference type="Gene3D" id="1.10.10.60">
    <property type="entry name" value="Homeodomain-like"/>
    <property type="match status" value="2"/>
</dbReference>
<dbReference type="InterPro" id="IPR029062">
    <property type="entry name" value="Class_I_gatase-like"/>
</dbReference>
<dbReference type="GO" id="GO:0003700">
    <property type="term" value="F:DNA-binding transcription factor activity"/>
    <property type="evidence" value="ECO:0007669"/>
    <property type="project" value="InterPro"/>
</dbReference>
<evidence type="ECO:0000313" key="6">
    <source>
        <dbReference type="EMBL" id="SFJ66526.1"/>
    </source>
</evidence>
<keyword evidence="2 5" id="KW-0238">DNA-binding</keyword>
<keyword evidence="8" id="KW-1185">Reference proteome</keyword>
<dbReference type="EMBL" id="NITY01000011">
    <property type="protein sequence ID" value="PHM39360.1"/>
    <property type="molecule type" value="Genomic_DNA"/>
</dbReference>
<dbReference type="InterPro" id="IPR009057">
    <property type="entry name" value="Homeodomain-like_sf"/>
</dbReference>
<dbReference type="InterPro" id="IPR018062">
    <property type="entry name" value="HTH_AraC-typ_CS"/>
</dbReference>
<dbReference type="SUPFAM" id="SSF46689">
    <property type="entry name" value="Homeodomain-like"/>
    <property type="match status" value="2"/>
</dbReference>
<evidence type="ECO:0000256" key="1">
    <source>
        <dbReference type="ARBA" id="ARBA00023015"/>
    </source>
</evidence>
<evidence type="ECO:0000256" key="3">
    <source>
        <dbReference type="ARBA" id="ARBA00023163"/>
    </source>
</evidence>
<dbReference type="PROSITE" id="PS00041">
    <property type="entry name" value="HTH_ARAC_FAMILY_1"/>
    <property type="match status" value="1"/>
</dbReference>
<feature type="domain" description="HTH araC/xylS-type" evidence="4">
    <location>
        <begin position="222"/>
        <end position="320"/>
    </location>
</feature>
<evidence type="ECO:0000313" key="7">
    <source>
        <dbReference type="Proteomes" id="UP000198919"/>
    </source>
</evidence>
<reference evidence="7" key="1">
    <citation type="submission" date="2016-10" db="EMBL/GenBank/DDBJ databases">
        <authorList>
            <person name="Varghese N."/>
            <person name="Submissions S."/>
        </authorList>
    </citation>
    <scope>NUCLEOTIDE SEQUENCE [LARGE SCALE GENOMIC DNA]</scope>
    <source>
        <strain evidence="7">DSM 17908</strain>
    </source>
</reference>
<dbReference type="Proteomes" id="UP000198919">
    <property type="component" value="Unassembled WGS sequence"/>
</dbReference>
<evidence type="ECO:0000313" key="5">
    <source>
        <dbReference type="EMBL" id="PHM39360.1"/>
    </source>
</evidence>
<dbReference type="Gene3D" id="3.40.50.880">
    <property type="match status" value="1"/>
</dbReference>
<reference evidence="5 8" key="3">
    <citation type="journal article" date="2017" name="Nat. Microbiol.">
        <title>Natural product diversity associated with the nematode symbionts Photorhabdus and Xenorhabdus.</title>
        <authorList>
            <person name="Tobias N.J."/>
            <person name="Wolff H."/>
            <person name="Djahanschiri B."/>
            <person name="Grundmann F."/>
            <person name="Kronenwerth M."/>
            <person name="Shi Y.M."/>
            <person name="Simonyi S."/>
            <person name="Grun P."/>
            <person name="Shapiro-Ilan D."/>
            <person name="Pidot S.J."/>
            <person name="Stinear T.P."/>
            <person name="Ebersberger I."/>
            <person name="Bode H.B."/>
        </authorList>
    </citation>
    <scope>NUCLEOTIDE SEQUENCE [LARGE SCALE GENOMIC DNA]</scope>
    <source>
        <strain evidence="5 8">DSM 17908</strain>
    </source>
</reference>
<dbReference type="SMART" id="SM00342">
    <property type="entry name" value="HTH_ARAC"/>
    <property type="match status" value="1"/>
</dbReference>
<proteinExistence type="predicted"/>
<dbReference type="Proteomes" id="UP000224607">
    <property type="component" value="Unassembled WGS sequence"/>
</dbReference>
<dbReference type="InterPro" id="IPR018060">
    <property type="entry name" value="HTH_AraC"/>
</dbReference>
<evidence type="ECO:0000259" key="4">
    <source>
        <dbReference type="PROSITE" id="PS01124"/>
    </source>
</evidence>
<gene>
    <name evidence="6" type="ORF">SAMN05421680_11316</name>
    <name evidence="5" type="ORF">Xmau_02967</name>
</gene>
<dbReference type="PANTHER" id="PTHR43130:SF11">
    <property type="entry name" value="TRANSCRIPTIONAL REGULATORY PROTEIN"/>
    <property type="match status" value="1"/>
</dbReference>
<reference evidence="6" key="2">
    <citation type="submission" date="2016-10" db="EMBL/GenBank/DDBJ databases">
        <authorList>
            <person name="de Groot N.N."/>
        </authorList>
    </citation>
    <scope>NUCLEOTIDE SEQUENCE [LARGE SCALE GENOMIC DNA]</scope>
    <source>
        <strain evidence="6">DSM 17908</strain>
    </source>
</reference>
<dbReference type="InterPro" id="IPR052158">
    <property type="entry name" value="INH-QAR"/>
</dbReference>
<dbReference type="InterPro" id="IPR002818">
    <property type="entry name" value="DJ-1/PfpI"/>
</dbReference>